<dbReference type="InterPro" id="IPR058636">
    <property type="entry name" value="Beta-barrel_YknX"/>
</dbReference>
<dbReference type="Gene3D" id="2.40.50.100">
    <property type="match status" value="1"/>
</dbReference>
<dbReference type="Pfam" id="PF25990">
    <property type="entry name" value="Beta-barrel_YknX"/>
    <property type="match status" value="1"/>
</dbReference>
<dbReference type="InterPro" id="IPR006143">
    <property type="entry name" value="RND_pump_MFP"/>
</dbReference>
<evidence type="ECO:0000259" key="4">
    <source>
        <dbReference type="Pfam" id="PF25917"/>
    </source>
</evidence>
<evidence type="ECO:0000259" key="5">
    <source>
        <dbReference type="Pfam" id="PF25990"/>
    </source>
</evidence>
<name>A0ABS9KCZ6_9BACT</name>
<dbReference type="InterPro" id="IPR058625">
    <property type="entry name" value="MdtA-like_BSH"/>
</dbReference>
<dbReference type="Gene3D" id="2.40.420.20">
    <property type="match status" value="1"/>
</dbReference>
<dbReference type="NCBIfam" id="TIGR01730">
    <property type="entry name" value="RND_mfp"/>
    <property type="match status" value="1"/>
</dbReference>
<evidence type="ECO:0000256" key="3">
    <source>
        <dbReference type="SAM" id="MobiDB-lite"/>
    </source>
</evidence>
<organism evidence="6 7">
    <name type="scientific">Rhodohalobacter sulfatireducens</name>
    <dbReference type="NCBI Taxonomy" id="2911366"/>
    <lineage>
        <taxon>Bacteria</taxon>
        <taxon>Pseudomonadati</taxon>
        <taxon>Balneolota</taxon>
        <taxon>Balneolia</taxon>
        <taxon>Balneolales</taxon>
        <taxon>Balneolaceae</taxon>
        <taxon>Rhodohalobacter</taxon>
    </lineage>
</organism>
<dbReference type="Gene3D" id="1.10.287.470">
    <property type="entry name" value="Helix hairpin bin"/>
    <property type="match status" value="1"/>
</dbReference>
<evidence type="ECO:0000256" key="2">
    <source>
        <dbReference type="SAM" id="Coils"/>
    </source>
</evidence>
<feature type="domain" description="YknX-like beta-barrel" evidence="5">
    <location>
        <begin position="233"/>
        <end position="300"/>
    </location>
</feature>
<reference evidence="6" key="2">
    <citation type="submission" date="2024-05" db="EMBL/GenBank/DDBJ databases">
        <title>Rhodohalobacter halophilus gen. nov., sp. nov., a moderately halophilic member of the family Balneolaceae.</title>
        <authorList>
            <person name="Xia J."/>
        </authorList>
    </citation>
    <scope>NUCLEOTIDE SEQUENCE</scope>
    <source>
        <strain evidence="6">WB101</strain>
    </source>
</reference>
<evidence type="ECO:0000313" key="7">
    <source>
        <dbReference type="Proteomes" id="UP001165366"/>
    </source>
</evidence>
<sequence length="447" mass="49238">MAQKKSSTKSLLKILGILLLVVVVLGVIAKTAGWLDRGPAEKTVETDIIERRTITQIVSASGRIQPETEVIIRPDVSGEIIELAVNEGDFVRQGDLLVRIKPDIYQAQIDNLNAALLTQQSRMEQARANMLQAEVEFEKNQQLYDQDLISDLEYRQSLNNYEAQKANFKAAEYQIESARAQLRQAEEELEQTVVRAPQDGTITQLAVEQGERVLGQAQMSGTEMMRVARLEQMEIEVDVNENDIVNVSLADTASLEVDAYPNRSFEGVVTEIANSAEVTGQGSAEQITNYKVKVRITTPHNLEQSTADFVAMNVSENPAVEFTPNFKPGMSATVDIKTNTVYDVISVPIQSVTVRDFASDSTAQSDTTSTGESPPNQLGSREDFRKVVFVNNDGTANRIQVETGISDNAFIQIMSGLEDGQEIVTGSYRVLSRELSDGDKIVVSNNN</sequence>
<evidence type="ECO:0000256" key="1">
    <source>
        <dbReference type="ARBA" id="ARBA00009477"/>
    </source>
</evidence>
<dbReference type="PANTHER" id="PTHR30469:SF33">
    <property type="entry name" value="SLR1207 PROTEIN"/>
    <property type="match status" value="1"/>
</dbReference>
<protein>
    <submittedName>
        <fullName evidence="6">Efflux RND transporter periplasmic adaptor subunit</fullName>
    </submittedName>
</protein>
<dbReference type="Pfam" id="PF25917">
    <property type="entry name" value="BSH_RND"/>
    <property type="match status" value="1"/>
</dbReference>
<proteinExistence type="inferred from homology"/>
<keyword evidence="2" id="KW-0175">Coiled coil</keyword>
<gene>
    <name evidence="6" type="ORF">L6773_09180</name>
</gene>
<feature type="coiled-coil region" evidence="2">
    <location>
        <begin position="109"/>
        <end position="195"/>
    </location>
</feature>
<dbReference type="SUPFAM" id="SSF111369">
    <property type="entry name" value="HlyD-like secretion proteins"/>
    <property type="match status" value="1"/>
</dbReference>
<dbReference type="Gene3D" id="2.40.30.170">
    <property type="match status" value="1"/>
</dbReference>
<comment type="caution">
    <text evidence="6">The sequence shown here is derived from an EMBL/GenBank/DDBJ whole genome shotgun (WGS) entry which is preliminary data.</text>
</comment>
<evidence type="ECO:0000313" key="6">
    <source>
        <dbReference type="EMBL" id="MCG2588737.1"/>
    </source>
</evidence>
<comment type="similarity">
    <text evidence="1">Belongs to the membrane fusion protein (MFP) (TC 8.A.1) family.</text>
</comment>
<dbReference type="PANTHER" id="PTHR30469">
    <property type="entry name" value="MULTIDRUG RESISTANCE PROTEIN MDTA"/>
    <property type="match status" value="1"/>
</dbReference>
<feature type="region of interest" description="Disordered" evidence="3">
    <location>
        <begin position="358"/>
        <end position="382"/>
    </location>
</feature>
<keyword evidence="7" id="KW-1185">Reference proteome</keyword>
<dbReference type="RefSeq" id="WP_237853627.1">
    <property type="nucleotide sequence ID" value="NZ_JAKLWS010000009.1"/>
</dbReference>
<dbReference type="Proteomes" id="UP001165366">
    <property type="component" value="Unassembled WGS sequence"/>
</dbReference>
<accession>A0ABS9KCZ6</accession>
<reference evidence="6" key="1">
    <citation type="submission" date="2022-01" db="EMBL/GenBank/DDBJ databases">
        <authorList>
            <person name="Wang Y."/>
        </authorList>
    </citation>
    <scope>NUCLEOTIDE SEQUENCE</scope>
    <source>
        <strain evidence="6">WB101</strain>
    </source>
</reference>
<dbReference type="EMBL" id="JAKLWS010000009">
    <property type="protein sequence ID" value="MCG2588737.1"/>
    <property type="molecule type" value="Genomic_DNA"/>
</dbReference>
<feature type="domain" description="Multidrug resistance protein MdtA-like barrel-sandwich hybrid" evidence="4">
    <location>
        <begin position="70"/>
        <end position="214"/>
    </location>
</feature>
<feature type="compositionally biased region" description="Low complexity" evidence="3">
    <location>
        <begin position="359"/>
        <end position="370"/>
    </location>
</feature>